<dbReference type="GO" id="GO:0030246">
    <property type="term" value="F:carbohydrate binding"/>
    <property type="evidence" value="ECO:0007669"/>
    <property type="project" value="InterPro"/>
</dbReference>
<keyword evidence="3" id="KW-1185">Reference proteome</keyword>
<feature type="domain" description="Glycosyl-hydrolase 97 N-terminal" evidence="1">
    <location>
        <begin position="13"/>
        <end position="86"/>
    </location>
</feature>
<dbReference type="InterPro" id="IPR014718">
    <property type="entry name" value="GH-type_carb-bd"/>
</dbReference>
<protein>
    <submittedName>
        <fullName evidence="2">Glycosyl-hydrolase 97 N-terminal</fullName>
    </submittedName>
</protein>
<dbReference type="AlphaFoldDB" id="A0A1M5DDJ5"/>
<dbReference type="Pfam" id="PF14508">
    <property type="entry name" value="GH97_N"/>
    <property type="match status" value="1"/>
</dbReference>
<keyword evidence="2" id="KW-0378">Hydrolase</keyword>
<dbReference type="STRING" id="1121256.SAMN02746089_02311"/>
<gene>
    <name evidence="2" type="ORF">SAMN02746089_02311</name>
</gene>
<accession>A0A1M5DDJ5</accession>
<name>A0A1M5DDJ5_9THEO</name>
<sequence>MLSNNSPVQVWDLKSPDSNIAVKVMLYDSGNLEYSVARNGQVIFENSPLGIITSVADFTSGLTPISFSHKTICESYPMVGAKSRYIKIVEMNSS</sequence>
<dbReference type="Proteomes" id="UP000184088">
    <property type="component" value="Unassembled WGS sequence"/>
</dbReference>
<evidence type="ECO:0000313" key="2">
    <source>
        <dbReference type="EMBL" id="SHF64914.1"/>
    </source>
</evidence>
<organism evidence="2 3">
    <name type="scientific">Caldanaerobius fijiensis DSM 17918</name>
    <dbReference type="NCBI Taxonomy" id="1121256"/>
    <lineage>
        <taxon>Bacteria</taxon>
        <taxon>Bacillati</taxon>
        <taxon>Bacillota</taxon>
        <taxon>Clostridia</taxon>
        <taxon>Thermoanaerobacterales</taxon>
        <taxon>Thermoanaerobacteraceae</taxon>
        <taxon>Caldanaerobius</taxon>
    </lineage>
</organism>
<proteinExistence type="predicted"/>
<evidence type="ECO:0000259" key="1">
    <source>
        <dbReference type="Pfam" id="PF14508"/>
    </source>
</evidence>
<dbReference type="Gene3D" id="2.70.98.10">
    <property type="match status" value="1"/>
</dbReference>
<dbReference type="InterPro" id="IPR029486">
    <property type="entry name" value="GH97_N"/>
</dbReference>
<dbReference type="GO" id="GO:0016787">
    <property type="term" value="F:hydrolase activity"/>
    <property type="evidence" value="ECO:0007669"/>
    <property type="project" value="UniProtKB-KW"/>
</dbReference>
<reference evidence="2 3" key="1">
    <citation type="submission" date="2016-11" db="EMBL/GenBank/DDBJ databases">
        <authorList>
            <person name="Jaros S."/>
            <person name="Januszkiewicz K."/>
            <person name="Wedrychowicz H."/>
        </authorList>
    </citation>
    <scope>NUCLEOTIDE SEQUENCE [LARGE SCALE GENOMIC DNA]</scope>
    <source>
        <strain evidence="2 3">DSM 17918</strain>
    </source>
</reference>
<evidence type="ECO:0000313" key="3">
    <source>
        <dbReference type="Proteomes" id="UP000184088"/>
    </source>
</evidence>
<dbReference type="EMBL" id="FQVH01000035">
    <property type="protein sequence ID" value="SHF64914.1"/>
    <property type="molecule type" value="Genomic_DNA"/>
</dbReference>